<evidence type="ECO:0000256" key="2">
    <source>
        <dbReference type="SAM" id="SignalP"/>
    </source>
</evidence>
<keyword evidence="1" id="KW-0812">Transmembrane</keyword>
<feature type="transmembrane region" description="Helical" evidence="1">
    <location>
        <begin position="131"/>
        <end position="152"/>
    </location>
</feature>
<feature type="transmembrane region" description="Helical" evidence="1">
    <location>
        <begin position="86"/>
        <end position="111"/>
    </location>
</feature>
<keyword evidence="4" id="KW-1185">Reference proteome</keyword>
<feature type="transmembrane region" description="Helical" evidence="1">
    <location>
        <begin position="54"/>
        <end position="79"/>
    </location>
</feature>
<reference evidence="4" key="1">
    <citation type="journal article" date="2019" name="Int. J. Syst. Evol. Microbiol.">
        <title>The Global Catalogue of Microorganisms (GCM) 10K type strain sequencing project: providing services to taxonomists for standard genome sequencing and annotation.</title>
        <authorList>
            <consortium name="The Broad Institute Genomics Platform"/>
            <consortium name="The Broad Institute Genome Sequencing Center for Infectious Disease"/>
            <person name="Wu L."/>
            <person name="Ma J."/>
        </authorList>
    </citation>
    <scope>NUCLEOTIDE SEQUENCE [LARGE SCALE GENOMIC DNA]</scope>
    <source>
        <strain evidence="4">JCM 17441</strain>
    </source>
</reference>
<organism evidence="3 4">
    <name type="scientific">Dactylosporangium darangshiense</name>
    <dbReference type="NCBI Taxonomy" id="579108"/>
    <lineage>
        <taxon>Bacteria</taxon>
        <taxon>Bacillati</taxon>
        <taxon>Actinomycetota</taxon>
        <taxon>Actinomycetes</taxon>
        <taxon>Micromonosporales</taxon>
        <taxon>Micromonosporaceae</taxon>
        <taxon>Dactylosporangium</taxon>
    </lineage>
</organism>
<evidence type="ECO:0008006" key="5">
    <source>
        <dbReference type="Google" id="ProtNLM"/>
    </source>
</evidence>
<keyword evidence="2" id="KW-0732">Signal</keyword>
<evidence type="ECO:0000313" key="4">
    <source>
        <dbReference type="Proteomes" id="UP001500620"/>
    </source>
</evidence>
<dbReference type="EMBL" id="BAABAT010000033">
    <property type="protein sequence ID" value="GAA4258881.1"/>
    <property type="molecule type" value="Genomic_DNA"/>
</dbReference>
<keyword evidence="1" id="KW-0472">Membrane</keyword>
<feature type="signal peptide" evidence="2">
    <location>
        <begin position="1"/>
        <end position="20"/>
    </location>
</feature>
<evidence type="ECO:0000313" key="3">
    <source>
        <dbReference type="EMBL" id="GAA4258881.1"/>
    </source>
</evidence>
<evidence type="ECO:0000256" key="1">
    <source>
        <dbReference type="SAM" id="Phobius"/>
    </source>
</evidence>
<feature type="chain" id="PRO_5045714227" description="Integral membrane protein" evidence="2">
    <location>
        <begin position="21"/>
        <end position="155"/>
    </location>
</feature>
<dbReference type="RefSeq" id="WP_345135828.1">
    <property type="nucleotide sequence ID" value="NZ_BAABAT010000033.1"/>
</dbReference>
<proteinExistence type="predicted"/>
<protein>
    <recommendedName>
        <fullName evidence="5">Integral membrane protein</fullName>
    </recommendedName>
</protein>
<sequence>MRISALGGACVLVAGLAALAAGLYYDQAHLVQWTHFAQSSNVTQGPTEVETARIFTLLGAVASGFAAAIALGSTVLARLGGRTGQWVLRLIAVLLLVVMLLISVAVIVGSFTGEAPVAIIETPWWLLTAEWAAVVVAVLGAGTTTAQLWRFVPES</sequence>
<keyword evidence="1" id="KW-1133">Transmembrane helix</keyword>
<accession>A0ABP8DLC5</accession>
<name>A0ABP8DLC5_9ACTN</name>
<dbReference type="Proteomes" id="UP001500620">
    <property type="component" value="Unassembled WGS sequence"/>
</dbReference>
<gene>
    <name evidence="3" type="ORF">GCM10022255_081260</name>
</gene>
<comment type="caution">
    <text evidence="3">The sequence shown here is derived from an EMBL/GenBank/DDBJ whole genome shotgun (WGS) entry which is preliminary data.</text>
</comment>